<evidence type="ECO:0000256" key="2">
    <source>
        <dbReference type="ARBA" id="ARBA00004651"/>
    </source>
</evidence>
<keyword evidence="6" id="KW-0050">Antiport</keyword>
<keyword evidence="10 12" id="KW-1133">Transmembrane helix</keyword>
<feature type="transmembrane region" description="Helical" evidence="12">
    <location>
        <begin position="360"/>
        <end position="387"/>
    </location>
</feature>
<dbReference type="GO" id="GO:0005886">
    <property type="term" value="C:plasma membrane"/>
    <property type="evidence" value="ECO:0007669"/>
    <property type="project" value="UniProtKB-SubCell"/>
</dbReference>
<evidence type="ECO:0000256" key="1">
    <source>
        <dbReference type="ARBA" id="ARBA00001341"/>
    </source>
</evidence>
<comment type="catalytic activity">
    <reaction evidence="1">
        <text>4-aminobutanoate(in) + L-glutamate(out) = 4-aminobutanoate(out) + L-glutamate(in)</text>
        <dbReference type="Rhea" id="RHEA:28919"/>
        <dbReference type="ChEBI" id="CHEBI:29985"/>
        <dbReference type="ChEBI" id="CHEBI:59888"/>
    </reaction>
</comment>
<dbReference type="PANTHER" id="PTHR42770">
    <property type="entry name" value="AMINO ACID TRANSPORTER-RELATED"/>
    <property type="match status" value="1"/>
</dbReference>
<feature type="transmembrane region" description="Helical" evidence="12">
    <location>
        <begin position="439"/>
        <end position="461"/>
    </location>
</feature>
<feature type="transmembrane region" description="Helical" evidence="12">
    <location>
        <begin position="123"/>
        <end position="141"/>
    </location>
</feature>
<evidence type="ECO:0000256" key="10">
    <source>
        <dbReference type="ARBA" id="ARBA00022989"/>
    </source>
</evidence>
<evidence type="ECO:0000256" key="9">
    <source>
        <dbReference type="ARBA" id="ARBA00022970"/>
    </source>
</evidence>
<dbReference type="GO" id="GO:0015297">
    <property type="term" value="F:antiporter activity"/>
    <property type="evidence" value="ECO:0007669"/>
    <property type="project" value="UniProtKB-KW"/>
</dbReference>
<evidence type="ECO:0000256" key="7">
    <source>
        <dbReference type="ARBA" id="ARBA00022475"/>
    </source>
</evidence>
<dbReference type="PANTHER" id="PTHR42770:SF15">
    <property type="entry name" value="GLUTAMATE_GAMMA-AMINOBUTYRATE ANTIPORTER-RELATED"/>
    <property type="match status" value="1"/>
</dbReference>
<feature type="transmembrane region" description="Helical" evidence="12">
    <location>
        <begin position="408"/>
        <end position="427"/>
    </location>
</feature>
<sequence length="503" mass="55312">MKKKSTSISMIGFVSITIAMVMDVYEYPIFATSGLQLVFFLIVGGLLWFIPTALCSAEMATIDGWEEGGIFTWVKNTLGERFGFAAVFFQWFQVTIGFITMLYFILSAISYVFHFPQLNSNPWLKFIGIVIIYWILTFSQFGGTKNTEKFGKIGFFVGILIPAIILFCLFILYILKGNPLQFHLSKASFFPDFTKPNTLVVFISFILSYMGIEASASYVNELENPKKEYPIAMLIVVLAAILLNTIGGLSVAAVIPASKISLSGGILQALESLFATISPNLNILVNSVALMIAIGVIGEVSGWIVGPARGLYAAAQQGLLPPIFRKVNKHDVPVYLVLVQGVVVTFWAALLTFGGGGNNLSFLIAIALTVVVYLMAYLLFYIGYFVLIFKHQDLPRGYHVFGGTIGKTIIASLGLFTSIASLIISFVPPASVTAGETSIYLIILIVSALLSLALPFIIYHFNDKSIHKTIKAPKHMSSDETNKFIDLAFRGEHHIDPDKDDYL</sequence>
<organism evidence="13 14">
    <name type="scientific">Enterococcus rivorum</name>
    <dbReference type="NCBI Taxonomy" id="762845"/>
    <lineage>
        <taxon>Bacteria</taxon>
        <taxon>Bacillati</taxon>
        <taxon>Bacillota</taxon>
        <taxon>Bacilli</taxon>
        <taxon>Lactobacillales</taxon>
        <taxon>Enterococcaceae</taxon>
        <taxon>Enterococcus</taxon>
    </lineage>
</organism>
<evidence type="ECO:0000256" key="3">
    <source>
        <dbReference type="ARBA" id="ARBA00010503"/>
    </source>
</evidence>
<evidence type="ECO:0000256" key="12">
    <source>
        <dbReference type="SAM" id="Phobius"/>
    </source>
</evidence>
<dbReference type="STRING" id="762845.BCR26_09815"/>
<evidence type="ECO:0000256" key="11">
    <source>
        <dbReference type="ARBA" id="ARBA00023136"/>
    </source>
</evidence>
<comment type="subcellular location">
    <subcellularLocation>
        <location evidence="2">Cell membrane</location>
        <topology evidence="2">Multi-pass membrane protein</topology>
    </subcellularLocation>
</comment>
<dbReference type="InterPro" id="IPR050367">
    <property type="entry name" value="APC_superfamily"/>
</dbReference>
<feature type="transmembrane region" description="Helical" evidence="12">
    <location>
        <begin position="231"/>
        <end position="255"/>
    </location>
</feature>
<feature type="transmembrane region" description="Helical" evidence="12">
    <location>
        <begin position="199"/>
        <end position="219"/>
    </location>
</feature>
<dbReference type="Gene3D" id="1.20.1740.10">
    <property type="entry name" value="Amino acid/polyamine transporter I"/>
    <property type="match status" value="1"/>
</dbReference>
<evidence type="ECO:0000256" key="8">
    <source>
        <dbReference type="ARBA" id="ARBA00022692"/>
    </source>
</evidence>
<comment type="similarity">
    <text evidence="3">Belongs to the amino acid-polyamine-organocation (APC) superfamily. Glutamate:GABA antiporter (GGA) (TC 2.A.3.7) family.</text>
</comment>
<evidence type="ECO:0000256" key="5">
    <source>
        <dbReference type="ARBA" id="ARBA00022448"/>
    </source>
</evidence>
<accession>A0A1E5KZM5</accession>
<evidence type="ECO:0000313" key="14">
    <source>
        <dbReference type="Proteomes" id="UP000095256"/>
    </source>
</evidence>
<keyword evidence="9" id="KW-0029">Amino-acid transport</keyword>
<dbReference type="Proteomes" id="UP000095256">
    <property type="component" value="Unassembled WGS sequence"/>
</dbReference>
<feature type="transmembrane region" description="Helical" evidence="12">
    <location>
        <begin position="37"/>
        <end position="61"/>
    </location>
</feature>
<dbReference type="OrthoDB" id="9791588at2"/>
<feature type="transmembrane region" description="Helical" evidence="12">
    <location>
        <begin position="153"/>
        <end position="175"/>
    </location>
</feature>
<name>A0A1E5KZM5_9ENTE</name>
<evidence type="ECO:0000313" key="13">
    <source>
        <dbReference type="EMBL" id="OEH83347.1"/>
    </source>
</evidence>
<keyword evidence="7" id="KW-1003">Cell membrane</keyword>
<keyword evidence="8 12" id="KW-0812">Transmembrane</keyword>
<evidence type="ECO:0000256" key="4">
    <source>
        <dbReference type="ARBA" id="ARBA00018235"/>
    </source>
</evidence>
<dbReference type="InterPro" id="IPR004759">
    <property type="entry name" value="Glu_antiport"/>
</dbReference>
<dbReference type="RefSeq" id="WP_069697642.1">
    <property type="nucleotide sequence ID" value="NZ_JAGGMA010000017.1"/>
</dbReference>
<comment type="caution">
    <text evidence="13">The sequence shown here is derived from an EMBL/GenBank/DDBJ whole genome shotgun (WGS) entry which is preliminary data.</text>
</comment>
<keyword evidence="5" id="KW-0813">Transport</keyword>
<dbReference type="Pfam" id="PF13520">
    <property type="entry name" value="AA_permease_2"/>
    <property type="match status" value="1"/>
</dbReference>
<feature type="transmembrane region" description="Helical" evidence="12">
    <location>
        <begin position="7"/>
        <end position="25"/>
    </location>
</feature>
<dbReference type="NCBIfam" id="TIGR00910">
    <property type="entry name" value="2A0307_GadC"/>
    <property type="match status" value="1"/>
</dbReference>
<feature type="transmembrane region" description="Helical" evidence="12">
    <location>
        <begin position="82"/>
        <end position="111"/>
    </location>
</feature>
<keyword evidence="14" id="KW-1185">Reference proteome</keyword>
<feature type="transmembrane region" description="Helical" evidence="12">
    <location>
        <begin position="334"/>
        <end position="354"/>
    </location>
</feature>
<dbReference type="EMBL" id="MIEK01000008">
    <property type="protein sequence ID" value="OEH83347.1"/>
    <property type="molecule type" value="Genomic_DNA"/>
</dbReference>
<dbReference type="InterPro" id="IPR002293">
    <property type="entry name" value="AA/rel_permease1"/>
</dbReference>
<dbReference type="PIRSF" id="PIRSF006060">
    <property type="entry name" value="AA_transporter"/>
    <property type="match status" value="1"/>
</dbReference>
<proteinExistence type="inferred from homology"/>
<dbReference type="GO" id="GO:0006865">
    <property type="term" value="P:amino acid transport"/>
    <property type="evidence" value="ECO:0007669"/>
    <property type="project" value="UniProtKB-KW"/>
</dbReference>
<evidence type="ECO:0000256" key="6">
    <source>
        <dbReference type="ARBA" id="ARBA00022449"/>
    </source>
</evidence>
<feature type="transmembrane region" description="Helical" evidence="12">
    <location>
        <begin position="283"/>
        <end position="305"/>
    </location>
</feature>
<dbReference type="AlphaFoldDB" id="A0A1E5KZM5"/>
<gene>
    <name evidence="13" type="ORF">BCR26_09815</name>
</gene>
<keyword evidence="11 12" id="KW-0472">Membrane</keyword>
<reference evidence="13 14" key="1">
    <citation type="submission" date="2016-09" db="EMBL/GenBank/DDBJ databases">
        <authorList>
            <person name="Capua I."/>
            <person name="De Benedictis P."/>
            <person name="Joannis T."/>
            <person name="Lombin L.H."/>
            <person name="Cattoli G."/>
        </authorList>
    </citation>
    <scope>NUCLEOTIDE SEQUENCE [LARGE SCALE GENOMIC DNA]</scope>
    <source>
        <strain evidence="13 14">LMG 25899</strain>
    </source>
</reference>
<protein>
    <recommendedName>
        <fullName evidence="4">Glutamate/gamma-aminobutyrate antiporter</fullName>
    </recommendedName>
</protein>